<organism evidence="2 3">
    <name type="scientific">Orchesella dallaii</name>
    <dbReference type="NCBI Taxonomy" id="48710"/>
    <lineage>
        <taxon>Eukaryota</taxon>
        <taxon>Metazoa</taxon>
        <taxon>Ecdysozoa</taxon>
        <taxon>Arthropoda</taxon>
        <taxon>Hexapoda</taxon>
        <taxon>Collembola</taxon>
        <taxon>Entomobryomorpha</taxon>
        <taxon>Entomobryoidea</taxon>
        <taxon>Orchesellidae</taxon>
        <taxon>Orchesellinae</taxon>
        <taxon>Orchesella</taxon>
    </lineage>
</organism>
<evidence type="ECO:0008006" key="4">
    <source>
        <dbReference type="Google" id="ProtNLM"/>
    </source>
</evidence>
<evidence type="ECO:0000313" key="3">
    <source>
        <dbReference type="Proteomes" id="UP001642540"/>
    </source>
</evidence>
<keyword evidence="3" id="KW-1185">Reference proteome</keyword>
<evidence type="ECO:0000313" key="2">
    <source>
        <dbReference type="EMBL" id="CAL8095049.1"/>
    </source>
</evidence>
<comment type="caution">
    <text evidence="2">The sequence shown here is derived from an EMBL/GenBank/DDBJ whole genome shotgun (WGS) entry which is preliminary data.</text>
</comment>
<feature type="compositionally biased region" description="Basic residues" evidence="1">
    <location>
        <begin position="1"/>
        <end position="11"/>
    </location>
</feature>
<sequence length="133" mass="15568">MPFSLKYKKSSKSLPKLMKAPSRKARLSQHDVQEKKPKTKLRTVCLNLGGVISLLMEDGNWCTDYGSNDECKELLRTRKLHDKLCKENEMLKRRNEILFDIAKVKTKELDTMEKELKQLRRILSKSALMEKDE</sequence>
<feature type="region of interest" description="Disordered" evidence="1">
    <location>
        <begin position="1"/>
        <end position="36"/>
    </location>
</feature>
<dbReference type="InterPro" id="IPR028118">
    <property type="entry name" value="Chibby_fam"/>
</dbReference>
<accession>A0ABP1QBP3</accession>
<gene>
    <name evidence="2" type="ORF">ODALV1_LOCUS8958</name>
</gene>
<dbReference type="Pfam" id="PF14645">
    <property type="entry name" value="Chibby"/>
    <property type="match status" value="1"/>
</dbReference>
<dbReference type="Proteomes" id="UP001642540">
    <property type="component" value="Unassembled WGS sequence"/>
</dbReference>
<evidence type="ECO:0000256" key="1">
    <source>
        <dbReference type="SAM" id="MobiDB-lite"/>
    </source>
</evidence>
<dbReference type="EMBL" id="CAXLJM020000027">
    <property type="protein sequence ID" value="CAL8095049.1"/>
    <property type="molecule type" value="Genomic_DNA"/>
</dbReference>
<reference evidence="2 3" key="1">
    <citation type="submission" date="2024-08" db="EMBL/GenBank/DDBJ databases">
        <authorList>
            <person name="Cucini C."/>
            <person name="Frati F."/>
        </authorList>
    </citation>
    <scope>NUCLEOTIDE SEQUENCE [LARGE SCALE GENOMIC DNA]</scope>
</reference>
<protein>
    <recommendedName>
        <fullName evidence="4">Protein chibby</fullName>
    </recommendedName>
</protein>
<name>A0ABP1QBP3_9HEXA</name>
<proteinExistence type="predicted"/>